<accession>A0A1P8K6L0</accession>
<evidence type="ECO:0000259" key="1">
    <source>
        <dbReference type="PROSITE" id="PS51464"/>
    </source>
</evidence>
<keyword evidence="3" id="KW-1185">Reference proteome</keyword>
<proteinExistence type="predicted"/>
<dbReference type="Gene3D" id="3.40.50.10490">
    <property type="entry name" value="Glucose-6-phosphate isomerase like protein, domain 1"/>
    <property type="match status" value="1"/>
</dbReference>
<dbReference type="STRING" id="1484693.RS694_02920"/>
<dbReference type="PANTHER" id="PTHR30390:SF8">
    <property type="entry name" value="SUGAR ISOMERASE (SIS)"/>
    <property type="match status" value="1"/>
</dbReference>
<sequence length="202" mass="21604">MATQEFPMPNSDLFTGYAQRLGQVLATADWSGVEHLARAMLRAWQEGHQVFFCGNGGSAGNAIHLANDFVYGIARTTGGGIRALSLSANSAVITCLANDVGYDKIYSEQLAVQGEKGDVLIVLSGSGNSPNIVAVLEQAKQMGITSYAVLGYSGGKCKSLADVAIHFPVDDMQIAEDLQLVVGHMLMQWLYEHRPQATAQVQ</sequence>
<organism evidence="2 3">
    <name type="scientific">Rhodoferax saidenbachensis</name>
    <dbReference type="NCBI Taxonomy" id="1484693"/>
    <lineage>
        <taxon>Bacteria</taxon>
        <taxon>Pseudomonadati</taxon>
        <taxon>Pseudomonadota</taxon>
        <taxon>Betaproteobacteria</taxon>
        <taxon>Burkholderiales</taxon>
        <taxon>Comamonadaceae</taxon>
        <taxon>Rhodoferax</taxon>
    </lineage>
</organism>
<dbReference type="EMBL" id="CP019239">
    <property type="protein sequence ID" value="APW41606.1"/>
    <property type="molecule type" value="Genomic_DNA"/>
</dbReference>
<reference evidence="2 3" key="1">
    <citation type="submission" date="2017-01" db="EMBL/GenBank/DDBJ databases">
        <authorList>
            <person name="Mah S.A."/>
            <person name="Swanson W.J."/>
            <person name="Moy G.W."/>
            <person name="Vacquier V.D."/>
        </authorList>
    </citation>
    <scope>NUCLEOTIDE SEQUENCE [LARGE SCALE GENOMIC DNA]</scope>
    <source>
        <strain evidence="2 3">DSM 22694</strain>
    </source>
</reference>
<dbReference type="InterPro" id="IPR050099">
    <property type="entry name" value="SIS_GmhA/DiaA_subfam"/>
</dbReference>
<evidence type="ECO:0000313" key="3">
    <source>
        <dbReference type="Proteomes" id="UP000186110"/>
    </source>
</evidence>
<dbReference type="InterPro" id="IPR035461">
    <property type="entry name" value="GmhA/DiaA"/>
</dbReference>
<evidence type="ECO:0000313" key="2">
    <source>
        <dbReference type="EMBL" id="APW41606.1"/>
    </source>
</evidence>
<name>A0A1P8K6L0_9BURK</name>
<dbReference type="GO" id="GO:0016853">
    <property type="term" value="F:isomerase activity"/>
    <property type="evidence" value="ECO:0007669"/>
    <property type="project" value="UniProtKB-KW"/>
</dbReference>
<dbReference type="PROSITE" id="PS51464">
    <property type="entry name" value="SIS"/>
    <property type="match status" value="1"/>
</dbReference>
<keyword evidence="2" id="KW-0413">Isomerase</keyword>
<feature type="domain" description="SIS" evidence="1">
    <location>
        <begin position="36"/>
        <end position="196"/>
    </location>
</feature>
<dbReference type="InterPro" id="IPR046348">
    <property type="entry name" value="SIS_dom_sf"/>
</dbReference>
<dbReference type="Proteomes" id="UP000186110">
    <property type="component" value="Chromosome"/>
</dbReference>
<dbReference type="PANTHER" id="PTHR30390">
    <property type="entry name" value="SEDOHEPTULOSE 7-PHOSPHATE ISOMERASE / DNAA INITIATOR-ASSOCIATING FACTOR FOR REPLICATION INITIATION"/>
    <property type="match status" value="1"/>
</dbReference>
<dbReference type="AlphaFoldDB" id="A0A1P8K6L0"/>
<dbReference type="GO" id="GO:1901135">
    <property type="term" value="P:carbohydrate derivative metabolic process"/>
    <property type="evidence" value="ECO:0007669"/>
    <property type="project" value="InterPro"/>
</dbReference>
<dbReference type="eggNOG" id="COG0279">
    <property type="taxonomic scope" value="Bacteria"/>
</dbReference>
<dbReference type="Pfam" id="PF13580">
    <property type="entry name" value="SIS_2"/>
    <property type="match status" value="1"/>
</dbReference>
<dbReference type="CDD" id="cd05006">
    <property type="entry name" value="SIS_GmhA"/>
    <property type="match status" value="1"/>
</dbReference>
<gene>
    <name evidence="2" type="ORF">RS694_02920</name>
</gene>
<dbReference type="InterPro" id="IPR001347">
    <property type="entry name" value="SIS_dom"/>
</dbReference>
<dbReference type="SUPFAM" id="SSF53697">
    <property type="entry name" value="SIS domain"/>
    <property type="match status" value="1"/>
</dbReference>
<dbReference type="GO" id="GO:0097367">
    <property type="term" value="F:carbohydrate derivative binding"/>
    <property type="evidence" value="ECO:0007669"/>
    <property type="project" value="InterPro"/>
</dbReference>
<dbReference type="KEGG" id="rsb:RS694_02920"/>
<protein>
    <submittedName>
        <fullName evidence="2">Phosphoheptose isomerase</fullName>
    </submittedName>
</protein>